<organism evidence="12 13">
    <name type="scientific">Euplotes crassus</name>
    <dbReference type="NCBI Taxonomy" id="5936"/>
    <lineage>
        <taxon>Eukaryota</taxon>
        <taxon>Sar</taxon>
        <taxon>Alveolata</taxon>
        <taxon>Ciliophora</taxon>
        <taxon>Intramacronucleata</taxon>
        <taxon>Spirotrichea</taxon>
        <taxon>Hypotrichia</taxon>
        <taxon>Euplotida</taxon>
        <taxon>Euplotidae</taxon>
        <taxon>Moneuplotes</taxon>
    </lineage>
</organism>
<comment type="similarity">
    <text evidence="1">Belongs to the protein kinase superfamily. CMGC Ser/Thr protein kinase family. CDC2/CDKX subfamily.</text>
</comment>
<comment type="caution">
    <text evidence="12">The sequence shown here is derived from an EMBL/GenBank/DDBJ whole genome shotgun (WGS) entry which is preliminary data.</text>
</comment>
<dbReference type="EMBL" id="CAMPGE010017250">
    <property type="protein sequence ID" value="CAI2375747.1"/>
    <property type="molecule type" value="Genomic_DNA"/>
</dbReference>
<evidence type="ECO:0000256" key="8">
    <source>
        <dbReference type="ARBA" id="ARBA00039612"/>
    </source>
</evidence>
<comment type="subunit">
    <text evidence="7">May form a complex composed of at least the catalytic subunit CRK2 and a cyclin.</text>
</comment>
<accession>A0AAD1XN65</accession>
<dbReference type="PANTHER" id="PTHR24056">
    <property type="entry name" value="CELL DIVISION PROTEIN KINASE"/>
    <property type="match status" value="1"/>
</dbReference>
<feature type="domain" description="Protein kinase" evidence="11">
    <location>
        <begin position="1"/>
        <end position="309"/>
    </location>
</feature>
<protein>
    <recommendedName>
        <fullName evidence="8">Cyclin-dependent kinase 2 homolog</fullName>
    </recommendedName>
    <alternativeName>
        <fullName evidence="9">Cell division control protein 2 homolog</fullName>
    </alternativeName>
    <alternativeName>
        <fullName evidence="10">cdc2-related kinase 2</fullName>
    </alternativeName>
</protein>
<evidence type="ECO:0000256" key="1">
    <source>
        <dbReference type="ARBA" id="ARBA00006485"/>
    </source>
</evidence>
<keyword evidence="6" id="KW-0067">ATP-binding</keyword>
<gene>
    <name evidence="12" type="ORF">ECRASSUSDP1_LOCUS17111</name>
</gene>
<dbReference type="SMART" id="SM00220">
    <property type="entry name" value="S_TKc"/>
    <property type="match status" value="1"/>
</dbReference>
<evidence type="ECO:0000256" key="4">
    <source>
        <dbReference type="ARBA" id="ARBA00022741"/>
    </source>
</evidence>
<dbReference type="GO" id="GO:0005524">
    <property type="term" value="F:ATP binding"/>
    <property type="evidence" value="ECO:0007669"/>
    <property type="project" value="UniProtKB-KW"/>
</dbReference>
<evidence type="ECO:0000256" key="7">
    <source>
        <dbReference type="ARBA" id="ARBA00038543"/>
    </source>
</evidence>
<dbReference type="Proteomes" id="UP001295684">
    <property type="component" value="Unassembled WGS sequence"/>
</dbReference>
<dbReference type="Pfam" id="PF00069">
    <property type="entry name" value="Pkinase"/>
    <property type="match status" value="1"/>
</dbReference>
<evidence type="ECO:0000256" key="5">
    <source>
        <dbReference type="ARBA" id="ARBA00022777"/>
    </source>
</evidence>
<evidence type="ECO:0000259" key="11">
    <source>
        <dbReference type="PROSITE" id="PS50011"/>
    </source>
</evidence>
<dbReference type="Gene3D" id="1.10.510.10">
    <property type="entry name" value="Transferase(Phosphotransferase) domain 1"/>
    <property type="match status" value="1"/>
</dbReference>
<proteinExistence type="inferred from homology"/>
<dbReference type="GO" id="GO:0007346">
    <property type="term" value="P:regulation of mitotic cell cycle"/>
    <property type="evidence" value="ECO:0007669"/>
    <property type="project" value="TreeGrafter"/>
</dbReference>
<dbReference type="PANTHER" id="PTHR24056:SF107">
    <property type="entry name" value="CYCLIN-DEPENDENT KINASE 11A-RELATED"/>
    <property type="match status" value="1"/>
</dbReference>
<keyword evidence="5" id="KW-0418">Kinase</keyword>
<dbReference type="GO" id="GO:0005634">
    <property type="term" value="C:nucleus"/>
    <property type="evidence" value="ECO:0007669"/>
    <property type="project" value="TreeGrafter"/>
</dbReference>
<evidence type="ECO:0000256" key="3">
    <source>
        <dbReference type="ARBA" id="ARBA00022679"/>
    </source>
</evidence>
<keyword evidence="3" id="KW-0808">Transferase</keyword>
<evidence type="ECO:0000256" key="10">
    <source>
        <dbReference type="ARBA" id="ARBA00042858"/>
    </source>
</evidence>
<dbReference type="FunFam" id="1.10.510.10:FF:000624">
    <property type="entry name" value="Mitogen-activated protein kinase"/>
    <property type="match status" value="1"/>
</dbReference>
<dbReference type="InterPro" id="IPR008271">
    <property type="entry name" value="Ser/Thr_kinase_AS"/>
</dbReference>
<keyword evidence="4" id="KW-0547">Nucleotide-binding</keyword>
<name>A0AAD1XN65_EUPCR</name>
<keyword evidence="2" id="KW-0723">Serine/threonine-protein kinase</keyword>
<dbReference type="InterPro" id="IPR050108">
    <property type="entry name" value="CDK"/>
</dbReference>
<dbReference type="PROSITE" id="PS50011">
    <property type="entry name" value="PROTEIN_KINASE_DOM"/>
    <property type="match status" value="1"/>
</dbReference>
<evidence type="ECO:0000256" key="2">
    <source>
        <dbReference type="ARBA" id="ARBA00022527"/>
    </source>
</evidence>
<keyword evidence="13" id="KW-1185">Reference proteome</keyword>
<evidence type="ECO:0000256" key="6">
    <source>
        <dbReference type="ARBA" id="ARBA00022840"/>
    </source>
</evidence>
<evidence type="ECO:0000313" key="13">
    <source>
        <dbReference type="Proteomes" id="UP001295684"/>
    </source>
</evidence>
<dbReference type="Gene3D" id="3.30.200.20">
    <property type="entry name" value="Phosphorylase Kinase, domain 1"/>
    <property type="match status" value="1"/>
</dbReference>
<dbReference type="InterPro" id="IPR000719">
    <property type="entry name" value="Prot_kinase_dom"/>
</dbReference>
<dbReference type="GO" id="GO:0004674">
    <property type="term" value="F:protein serine/threonine kinase activity"/>
    <property type="evidence" value="ECO:0007669"/>
    <property type="project" value="UniProtKB-KW"/>
</dbReference>
<evidence type="ECO:0000256" key="9">
    <source>
        <dbReference type="ARBA" id="ARBA00041902"/>
    </source>
</evidence>
<dbReference type="InterPro" id="IPR011009">
    <property type="entry name" value="Kinase-like_dom_sf"/>
</dbReference>
<reference evidence="12" key="1">
    <citation type="submission" date="2023-07" db="EMBL/GenBank/DDBJ databases">
        <authorList>
            <consortium name="AG Swart"/>
            <person name="Singh M."/>
            <person name="Singh A."/>
            <person name="Seah K."/>
            <person name="Emmerich C."/>
        </authorList>
    </citation>
    <scope>NUCLEOTIDE SEQUENCE</scope>
    <source>
        <strain evidence="12">DP1</strain>
    </source>
</reference>
<dbReference type="AlphaFoldDB" id="A0AAD1XN65"/>
<sequence>MESGQSPEENQGDEKYILLGNTKCVAEYEKIKVIGEAKNRKDGKYYALKKIRMANETDGFPITSLREIKLLQKLSHPNIIDLKEVSVGYKQENVFLVFDYYDTDLANLVDSLAVVNKSLSLSDIKMIMEKLLLAVEYMHRNEIMHRDLKISNILVNKKGDIRVADFGLAREMAPDYDHFTKKVVTLWYRAPEILLGCHDYSTPSDIWALGCIFGELLCNGKPLFPGSSEIDQFQKICNLIGKPNKHIWPDYVDMEVSAKLDSLVENEYNDIPIKFKKFSPAAVKLLEDMLVWDPLKRITAEEALQSDFFNEPPFWTESRKMSFLNELG</sequence>
<evidence type="ECO:0000313" key="12">
    <source>
        <dbReference type="EMBL" id="CAI2375747.1"/>
    </source>
</evidence>
<dbReference type="PROSITE" id="PS00108">
    <property type="entry name" value="PROTEIN_KINASE_ST"/>
    <property type="match status" value="1"/>
</dbReference>
<dbReference type="SUPFAM" id="SSF56112">
    <property type="entry name" value="Protein kinase-like (PK-like)"/>
    <property type="match status" value="1"/>
</dbReference>